<proteinExistence type="predicted"/>
<protein>
    <recommendedName>
        <fullName evidence="3">DUF1566 domain-containing protein</fullName>
    </recommendedName>
</protein>
<reference evidence="1 2" key="1">
    <citation type="submission" date="2019-08" db="EMBL/GenBank/DDBJ databases">
        <authorList>
            <person name="Peeters C."/>
        </authorList>
    </citation>
    <scope>NUCLEOTIDE SEQUENCE [LARGE SCALE GENOMIC DNA]</scope>
    <source>
        <strain evidence="1 2">LMG 31110</strain>
    </source>
</reference>
<accession>A0A5E4TWW9</accession>
<dbReference type="Proteomes" id="UP000337189">
    <property type="component" value="Unassembled WGS sequence"/>
</dbReference>
<gene>
    <name evidence="1" type="ORF">PCO31110_01631</name>
</gene>
<sequence>MTQVVIPPLNEGETYLCGFVDANGDVEHTVIVAINNERAEWQEQLDWAKALGADLMTRPEQAVAYAKHKDLFEAAAYWSNEDAGDGFAWYQYFDGGYQGCSLQSHRLRAVAVRRFKN</sequence>
<dbReference type="RefSeq" id="WP_150690127.1">
    <property type="nucleotide sequence ID" value="NZ_CABPSJ010000002.1"/>
</dbReference>
<dbReference type="EMBL" id="CABPSJ010000002">
    <property type="protein sequence ID" value="VVD91238.1"/>
    <property type="molecule type" value="Genomic_DNA"/>
</dbReference>
<evidence type="ECO:0000313" key="1">
    <source>
        <dbReference type="EMBL" id="VVD91238.1"/>
    </source>
</evidence>
<name>A0A5E4TWW9_9BURK</name>
<organism evidence="1 2">
    <name type="scientific">Pandoraea communis</name>
    <dbReference type="NCBI Taxonomy" id="2508297"/>
    <lineage>
        <taxon>Bacteria</taxon>
        <taxon>Pseudomonadati</taxon>
        <taxon>Pseudomonadota</taxon>
        <taxon>Betaproteobacteria</taxon>
        <taxon>Burkholderiales</taxon>
        <taxon>Burkholderiaceae</taxon>
        <taxon>Pandoraea</taxon>
    </lineage>
</organism>
<dbReference type="OrthoDB" id="7349818at2"/>
<dbReference type="AlphaFoldDB" id="A0A5E4TWW9"/>
<evidence type="ECO:0008006" key="3">
    <source>
        <dbReference type="Google" id="ProtNLM"/>
    </source>
</evidence>
<evidence type="ECO:0000313" key="2">
    <source>
        <dbReference type="Proteomes" id="UP000337189"/>
    </source>
</evidence>